<protein>
    <recommendedName>
        <fullName evidence="6">LppC lipoprotein</fullName>
    </recommendedName>
</protein>
<proteinExistence type="predicted"/>
<evidence type="ECO:0000313" key="4">
    <source>
        <dbReference type="EMBL" id="OBV41215.1"/>
    </source>
</evidence>
<keyword evidence="1" id="KW-0472">Membrane</keyword>
<dbReference type="GO" id="GO:0031241">
    <property type="term" value="C:periplasmic side of cell outer membrane"/>
    <property type="evidence" value="ECO:0007669"/>
    <property type="project" value="TreeGrafter"/>
</dbReference>
<dbReference type="InterPro" id="IPR028082">
    <property type="entry name" value="Peripla_BP_I"/>
</dbReference>
<dbReference type="Pfam" id="PF04348">
    <property type="entry name" value="LppC"/>
    <property type="match status" value="1"/>
</dbReference>
<dbReference type="PANTHER" id="PTHR38038:SF1">
    <property type="entry name" value="PENICILLIN-BINDING PROTEIN ACTIVATOR LPOA"/>
    <property type="match status" value="1"/>
</dbReference>
<evidence type="ECO:0000256" key="2">
    <source>
        <dbReference type="SAM" id="MobiDB-lite"/>
    </source>
</evidence>
<feature type="chain" id="PRO_5008355895" description="LppC lipoprotein" evidence="3">
    <location>
        <begin position="28"/>
        <end position="459"/>
    </location>
</feature>
<feature type="compositionally biased region" description="Pro residues" evidence="2">
    <location>
        <begin position="42"/>
        <end position="57"/>
    </location>
</feature>
<feature type="signal peptide" evidence="3">
    <location>
        <begin position="1"/>
        <end position="27"/>
    </location>
</feature>
<dbReference type="CDD" id="cd06339">
    <property type="entry name" value="PBP1_YraM_LppC_lipoprotein-like"/>
    <property type="match status" value="1"/>
</dbReference>
<sequence length="459" mass="48265">MLANSVKLLLVCAATGMLSACSTPCDAPGQLCAPIESNTRALPPPPRPAPIPAPLPKPPAPEPVTFAVAVPDITSYDEGGKPNVAPVTGKPATGTPQDMPAATAPAPSDGKVHHIGLLLPLRSASLGPAASLLRAGFMAAYERDRSGFEVAVIDTGDGSDDVLNKFAQAQQEQDIVVGPLSRSAVTAVANSDLVKKPTIALNHPDNRGEARLPAKLLVMGLSIEAEARQVAAWAASEQPRANALILSANSASQRRTSTAFKQEWLRQGGSADQVDLTPTNGYLSDAELVQLRARLSSNPPALIFAALDADQARQLRVAIGPEVPLYGTSSLNPGLGRGASGPELDGARLLDLPWQVQRDHPQVMVYPQPPQPIDGRLTADMERLYALGIDAFRVAREVALRPEAPFTLDGVTGRLAVGYDNGQTRFERTEQAATYQQGVVGTWPPKPLAEQAPALPAAQ</sequence>
<evidence type="ECO:0008006" key="6">
    <source>
        <dbReference type="Google" id="ProtNLM"/>
    </source>
</evidence>
<dbReference type="EMBL" id="LOCQ01000037">
    <property type="protein sequence ID" value="OBV41215.1"/>
    <property type="molecule type" value="Genomic_DNA"/>
</dbReference>
<gene>
    <name evidence="4" type="ORF">ASR47_102625</name>
</gene>
<feature type="region of interest" description="Disordered" evidence="2">
    <location>
        <begin position="77"/>
        <end position="108"/>
    </location>
</feature>
<keyword evidence="3" id="KW-0732">Signal</keyword>
<dbReference type="Proteomes" id="UP000092713">
    <property type="component" value="Unassembled WGS sequence"/>
</dbReference>
<keyword evidence="5" id="KW-1185">Reference proteome</keyword>
<dbReference type="AlphaFoldDB" id="A0A1A7C8W5"/>
<evidence type="ECO:0000256" key="3">
    <source>
        <dbReference type="SAM" id="SignalP"/>
    </source>
</evidence>
<evidence type="ECO:0000256" key="1">
    <source>
        <dbReference type="ARBA" id="ARBA00023136"/>
    </source>
</evidence>
<organism evidence="4 5">
    <name type="scientific">Janthinobacterium psychrotolerans</name>
    <dbReference type="NCBI Taxonomy" id="1747903"/>
    <lineage>
        <taxon>Bacteria</taxon>
        <taxon>Pseudomonadati</taxon>
        <taxon>Pseudomonadota</taxon>
        <taxon>Betaproteobacteria</taxon>
        <taxon>Burkholderiales</taxon>
        <taxon>Oxalobacteraceae</taxon>
        <taxon>Janthinobacterium</taxon>
    </lineage>
</organism>
<dbReference type="PANTHER" id="PTHR38038">
    <property type="entry name" value="PENICILLIN-BINDING PROTEIN ACTIVATOR LPOA"/>
    <property type="match status" value="1"/>
</dbReference>
<dbReference type="InterPro" id="IPR007443">
    <property type="entry name" value="LpoA"/>
</dbReference>
<dbReference type="STRING" id="1747903.ASR47_102625"/>
<dbReference type="SUPFAM" id="SSF53822">
    <property type="entry name" value="Periplasmic binding protein-like I"/>
    <property type="match status" value="1"/>
</dbReference>
<comment type="caution">
    <text evidence="4">The sequence shown here is derived from an EMBL/GenBank/DDBJ whole genome shotgun (WGS) entry which is preliminary data.</text>
</comment>
<feature type="region of interest" description="Disordered" evidence="2">
    <location>
        <begin position="38"/>
        <end position="57"/>
    </location>
</feature>
<accession>A0A1A7C8W5</accession>
<name>A0A1A7C8W5_9BURK</name>
<dbReference type="PATRIC" id="fig|1747903.4.peg.4892"/>
<evidence type="ECO:0000313" key="5">
    <source>
        <dbReference type="Proteomes" id="UP000092713"/>
    </source>
</evidence>
<dbReference type="GO" id="GO:0030234">
    <property type="term" value="F:enzyme regulator activity"/>
    <property type="evidence" value="ECO:0007669"/>
    <property type="project" value="TreeGrafter"/>
</dbReference>
<reference evidence="4 5" key="1">
    <citation type="submission" date="2016-04" db="EMBL/GenBank/DDBJ databases">
        <title>Draft genome sequence of Janthinobacterium psychrotolerans sp. nov., isolated from freshwater sediments in Denmark.</title>
        <authorList>
            <person name="Gong X."/>
            <person name="Skrivergaard S."/>
            <person name="Korsgaard B.S."/>
            <person name="Schreiber L."/>
            <person name="Marshall I.P."/>
            <person name="Finster K."/>
            <person name="Schramm A."/>
        </authorList>
    </citation>
    <scope>NUCLEOTIDE SEQUENCE [LARGE SCALE GENOMIC DNA]</scope>
    <source>
        <strain evidence="4 5">S3-2</strain>
    </source>
</reference>
<dbReference type="GO" id="GO:0009252">
    <property type="term" value="P:peptidoglycan biosynthetic process"/>
    <property type="evidence" value="ECO:0007669"/>
    <property type="project" value="TreeGrafter"/>
</dbReference>
<dbReference type="Gene3D" id="3.40.50.2300">
    <property type="match status" value="2"/>
</dbReference>
<dbReference type="PROSITE" id="PS51257">
    <property type="entry name" value="PROKAR_LIPOPROTEIN"/>
    <property type="match status" value="1"/>
</dbReference>